<dbReference type="GO" id="GO:0005506">
    <property type="term" value="F:iron ion binding"/>
    <property type="evidence" value="ECO:0007669"/>
    <property type="project" value="InterPro"/>
</dbReference>
<dbReference type="InterPro" id="IPR001128">
    <property type="entry name" value="Cyt_P450"/>
</dbReference>
<evidence type="ECO:0000256" key="3">
    <source>
        <dbReference type="SAM" id="MobiDB-lite"/>
    </source>
</evidence>
<keyword evidence="2" id="KW-0560">Oxidoreductase</keyword>
<reference evidence="4 5" key="1">
    <citation type="submission" date="2019-06" db="EMBL/GenBank/DDBJ databases">
        <title>Sequencing the genomes of 1000 actinobacteria strains.</title>
        <authorList>
            <person name="Klenk H.-P."/>
        </authorList>
    </citation>
    <scope>NUCLEOTIDE SEQUENCE [LARGE SCALE GENOMIC DNA]</scope>
    <source>
        <strain evidence="4 5">DSM 45301</strain>
    </source>
</reference>
<dbReference type="GO" id="GO:0016705">
    <property type="term" value="F:oxidoreductase activity, acting on paired donors, with incorporation or reduction of molecular oxygen"/>
    <property type="evidence" value="ECO:0007669"/>
    <property type="project" value="InterPro"/>
</dbReference>
<evidence type="ECO:0000256" key="2">
    <source>
        <dbReference type="RuleBase" id="RU000461"/>
    </source>
</evidence>
<dbReference type="AlphaFoldDB" id="A0A543DQG9"/>
<gene>
    <name evidence="4" type="ORF">FB558_4113</name>
</gene>
<proteinExistence type="inferred from homology"/>
<dbReference type="PANTHER" id="PTHR46696:SF1">
    <property type="entry name" value="CYTOCHROME P450 YJIB-RELATED"/>
    <property type="match status" value="1"/>
</dbReference>
<dbReference type="GO" id="GO:0020037">
    <property type="term" value="F:heme binding"/>
    <property type="evidence" value="ECO:0007669"/>
    <property type="project" value="InterPro"/>
</dbReference>
<protein>
    <submittedName>
        <fullName evidence="4">Cytochrome P450</fullName>
    </submittedName>
</protein>
<keyword evidence="2" id="KW-0408">Iron</keyword>
<sequence>MTTDFHDPSAVAASDIDVFADEHLVDRSVLQREVREKAPVVHMSTYDVYATGRFDQVREVLSNWQQFQVGAGVGLANFHTEKPWRPPATPTEADPPEHDAPRRVLTDVLSMRKLRRLRELWIQEAEELVDRVIARGGEADAMTEIAAAFPLKVFPDAVGLPNEGRENLLAYGDLVFNAFGPQNENFRRSAARLAELSQWVSDLCRRENLAPEGFGADIWTAADRGEITPDQAPLVVRSLLSAGIDTTIHGIAWILYAFATHPAEWERLRGAPELSRRAFDEAVRWASPLQIVFHTTAEPVELAGTHLGKHRKIMLLLGAANRDPRRWTDPDTFTLDRDPSGHLGFGMGLHQCVGQHVARTEAEALLTVLARKVRHIELIGEPRRGLNNTLQTWESLRVRLSR</sequence>
<dbReference type="Pfam" id="PF00067">
    <property type="entry name" value="p450"/>
    <property type="match status" value="1"/>
</dbReference>
<comment type="caution">
    <text evidence="4">The sequence shown here is derived from an EMBL/GenBank/DDBJ whole genome shotgun (WGS) entry which is preliminary data.</text>
</comment>
<dbReference type="RefSeq" id="WP_142055773.1">
    <property type="nucleotide sequence ID" value="NZ_VFPA01000002.1"/>
</dbReference>
<keyword evidence="2" id="KW-0479">Metal-binding</keyword>
<organism evidence="4 5">
    <name type="scientific">Pseudonocardia kunmingensis</name>
    <dbReference type="NCBI Taxonomy" id="630975"/>
    <lineage>
        <taxon>Bacteria</taxon>
        <taxon>Bacillati</taxon>
        <taxon>Actinomycetota</taxon>
        <taxon>Actinomycetes</taxon>
        <taxon>Pseudonocardiales</taxon>
        <taxon>Pseudonocardiaceae</taxon>
        <taxon>Pseudonocardia</taxon>
    </lineage>
</organism>
<evidence type="ECO:0000256" key="1">
    <source>
        <dbReference type="ARBA" id="ARBA00010617"/>
    </source>
</evidence>
<name>A0A543DQG9_9PSEU</name>
<accession>A0A543DQG9</accession>
<dbReference type="InterPro" id="IPR017972">
    <property type="entry name" value="Cyt_P450_CS"/>
</dbReference>
<feature type="region of interest" description="Disordered" evidence="3">
    <location>
        <begin position="80"/>
        <end position="100"/>
    </location>
</feature>
<comment type="similarity">
    <text evidence="1 2">Belongs to the cytochrome P450 family.</text>
</comment>
<dbReference type="EMBL" id="VFPA01000002">
    <property type="protein sequence ID" value="TQM11548.1"/>
    <property type="molecule type" value="Genomic_DNA"/>
</dbReference>
<evidence type="ECO:0000313" key="5">
    <source>
        <dbReference type="Proteomes" id="UP000315677"/>
    </source>
</evidence>
<dbReference type="PANTHER" id="PTHR46696">
    <property type="entry name" value="P450, PUTATIVE (EUROFUNG)-RELATED"/>
    <property type="match status" value="1"/>
</dbReference>
<dbReference type="OrthoDB" id="9801155at2"/>
<keyword evidence="2" id="KW-0503">Monooxygenase</keyword>
<dbReference type="GO" id="GO:0004497">
    <property type="term" value="F:monooxygenase activity"/>
    <property type="evidence" value="ECO:0007669"/>
    <property type="project" value="UniProtKB-KW"/>
</dbReference>
<dbReference type="InterPro" id="IPR036396">
    <property type="entry name" value="Cyt_P450_sf"/>
</dbReference>
<dbReference type="PRINTS" id="PR00385">
    <property type="entry name" value="P450"/>
</dbReference>
<keyword evidence="2" id="KW-0349">Heme</keyword>
<dbReference type="PROSITE" id="PS00086">
    <property type="entry name" value="CYTOCHROME_P450"/>
    <property type="match status" value="1"/>
</dbReference>
<dbReference type="SUPFAM" id="SSF48264">
    <property type="entry name" value="Cytochrome P450"/>
    <property type="match status" value="1"/>
</dbReference>
<evidence type="ECO:0000313" key="4">
    <source>
        <dbReference type="EMBL" id="TQM11548.1"/>
    </source>
</evidence>
<dbReference type="Proteomes" id="UP000315677">
    <property type="component" value="Unassembled WGS sequence"/>
</dbReference>
<keyword evidence="5" id="KW-1185">Reference proteome</keyword>
<dbReference type="Gene3D" id="1.10.630.10">
    <property type="entry name" value="Cytochrome P450"/>
    <property type="match status" value="1"/>
</dbReference>